<dbReference type="AlphaFoldDB" id="A0AAD6MKZ4"/>
<evidence type="ECO:0000313" key="2">
    <source>
        <dbReference type="Proteomes" id="UP001164929"/>
    </source>
</evidence>
<gene>
    <name evidence="1" type="ORF">NC653_023960</name>
</gene>
<reference evidence="1" key="1">
    <citation type="journal article" date="2023" name="Mol. Ecol. Resour.">
        <title>Chromosome-level genome assembly of a triploid poplar Populus alba 'Berolinensis'.</title>
        <authorList>
            <person name="Chen S."/>
            <person name="Yu Y."/>
            <person name="Wang X."/>
            <person name="Wang S."/>
            <person name="Zhang T."/>
            <person name="Zhou Y."/>
            <person name="He R."/>
            <person name="Meng N."/>
            <person name="Wang Y."/>
            <person name="Liu W."/>
            <person name="Liu Z."/>
            <person name="Liu J."/>
            <person name="Guo Q."/>
            <person name="Huang H."/>
            <person name="Sederoff R.R."/>
            <person name="Wang G."/>
            <person name="Qu G."/>
            <person name="Chen S."/>
        </authorList>
    </citation>
    <scope>NUCLEOTIDE SEQUENCE</scope>
    <source>
        <strain evidence="1">SC-2020</strain>
    </source>
</reference>
<dbReference type="EMBL" id="JAQIZT010000009">
    <property type="protein sequence ID" value="KAJ6986222.1"/>
    <property type="molecule type" value="Genomic_DNA"/>
</dbReference>
<organism evidence="1 2">
    <name type="scientific">Populus alba x Populus x berolinensis</name>
    <dbReference type="NCBI Taxonomy" id="444605"/>
    <lineage>
        <taxon>Eukaryota</taxon>
        <taxon>Viridiplantae</taxon>
        <taxon>Streptophyta</taxon>
        <taxon>Embryophyta</taxon>
        <taxon>Tracheophyta</taxon>
        <taxon>Spermatophyta</taxon>
        <taxon>Magnoliopsida</taxon>
        <taxon>eudicotyledons</taxon>
        <taxon>Gunneridae</taxon>
        <taxon>Pentapetalae</taxon>
        <taxon>rosids</taxon>
        <taxon>fabids</taxon>
        <taxon>Malpighiales</taxon>
        <taxon>Salicaceae</taxon>
        <taxon>Saliceae</taxon>
        <taxon>Populus</taxon>
    </lineage>
</organism>
<proteinExistence type="predicted"/>
<protein>
    <submittedName>
        <fullName evidence="1">Uncharacterized protein</fullName>
    </submittedName>
</protein>
<evidence type="ECO:0000313" key="1">
    <source>
        <dbReference type="EMBL" id="KAJ6986222.1"/>
    </source>
</evidence>
<comment type="caution">
    <text evidence="1">The sequence shown here is derived from an EMBL/GenBank/DDBJ whole genome shotgun (WGS) entry which is preliminary data.</text>
</comment>
<name>A0AAD6MKZ4_9ROSI</name>
<keyword evidence="2" id="KW-1185">Reference proteome</keyword>
<accession>A0AAD6MKZ4</accession>
<dbReference type="Proteomes" id="UP001164929">
    <property type="component" value="Chromosome 9"/>
</dbReference>
<sequence>MALEQTSQLKENQLNFLNLWCLKLIGSGRLRFSIGRLNVPPLLTHSTFLWLTKLSNYFPL</sequence>